<reference evidence="2" key="1">
    <citation type="journal article" date="2020" name="Genome Biol.">
        <title>Mitochondrial genome evolution of placozoans: gene rearrangements and repeat expansions.</title>
        <authorList>
            <person name="Miyazawa H."/>
            <person name="Osigus H.J."/>
            <person name="Rolfes S."/>
            <person name="Kamm K."/>
            <person name="Schierwater B."/>
            <person name="Nakano H."/>
        </authorList>
    </citation>
    <scope>NUCLEOTIDE SEQUENCE</scope>
    <source>
        <strain evidence="2">SKN_2</strain>
    </source>
</reference>
<accession>A0A7I6NEF4</accession>
<feature type="compositionally biased region" description="Basic and acidic residues" evidence="1">
    <location>
        <begin position="109"/>
        <end position="122"/>
    </location>
</feature>
<feature type="region of interest" description="Disordered" evidence="1">
    <location>
        <begin position="109"/>
        <end position="134"/>
    </location>
</feature>
<protein>
    <submittedName>
        <fullName evidence="2">Uncharacterized protein</fullName>
    </submittedName>
</protein>
<proteinExistence type="predicted"/>
<dbReference type="EMBL" id="LC460470">
    <property type="protein sequence ID" value="BBI37414.1"/>
    <property type="molecule type" value="Genomic_DNA"/>
</dbReference>
<organism evidence="2">
    <name type="scientific">Placozoa sp. H17 HM-2017</name>
    <dbReference type="NCBI Taxonomy" id="2017600"/>
    <lineage>
        <taxon>Eukaryota</taxon>
        <taxon>Metazoa</taxon>
        <taxon>Placozoa</taxon>
    </lineage>
</organism>
<feature type="region of interest" description="Disordered" evidence="1">
    <location>
        <begin position="1"/>
        <end position="49"/>
    </location>
</feature>
<dbReference type="AlphaFoldDB" id="A0A7I6NEF4"/>
<name>A0A7I6NEF4_9METZ</name>
<geneLocation type="mitochondrion" evidence="2"/>
<feature type="region of interest" description="Disordered" evidence="1">
    <location>
        <begin position="227"/>
        <end position="256"/>
    </location>
</feature>
<feature type="compositionally biased region" description="Basic and acidic residues" evidence="1">
    <location>
        <begin position="28"/>
        <end position="42"/>
    </location>
</feature>
<sequence>MKKKRFYEFPFNNRTVGSKNDQDPLDPSPDRARGALSSDRRLRGGLQWEPDLGKKKGCLGAGAVPTGSEGSPTAPAHPFLLHRWPLVNWMVVRTGPMAWLFYGRLRRRSGAEPPRDPTDRGRSPRKQVKTAPQGPYESFGFAKALFVLPVALGLGSYWSPNYRTTTFGRAPKRFLFGARAPSAPVSPPFTCAFGVHLSHSFLSSWVIGLMDGAGVFKIIGAKKGTLGSSGSPTQAPLAPQPGGFGNPLSPSDPPGSQVVFFDDCFAPPPF</sequence>
<keyword evidence="2" id="KW-0496">Mitochondrion</keyword>
<evidence type="ECO:0000256" key="1">
    <source>
        <dbReference type="SAM" id="MobiDB-lite"/>
    </source>
</evidence>
<evidence type="ECO:0000313" key="2">
    <source>
        <dbReference type="EMBL" id="BBI37414.1"/>
    </source>
</evidence>